<dbReference type="EMBL" id="JH821903">
    <property type="protein sequence ID" value="EKC20321.1"/>
    <property type="molecule type" value="Genomic_DNA"/>
</dbReference>
<keyword evidence="8" id="KW-0408">Iron</keyword>
<dbReference type="HOGENOM" id="CLU_324466_0_0_1"/>
<protein>
    <submittedName>
        <fullName evidence="11">Apoptosis-inducing factor 3</fullName>
    </submittedName>
</protein>
<dbReference type="AlphaFoldDB" id="K1QFI3"/>
<dbReference type="FunCoup" id="K1QFI3">
    <property type="interactions" value="356"/>
</dbReference>
<organism evidence="11">
    <name type="scientific">Magallana gigas</name>
    <name type="common">Pacific oyster</name>
    <name type="synonym">Crassostrea gigas</name>
    <dbReference type="NCBI Taxonomy" id="29159"/>
    <lineage>
        <taxon>Eukaryota</taxon>
        <taxon>Metazoa</taxon>
        <taxon>Spiralia</taxon>
        <taxon>Lophotrochozoa</taxon>
        <taxon>Mollusca</taxon>
        <taxon>Bivalvia</taxon>
        <taxon>Autobranchia</taxon>
        <taxon>Pteriomorphia</taxon>
        <taxon>Ostreida</taxon>
        <taxon>Ostreoidea</taxon>
        <taxon>Ostreidae</taxon>
        <taxon>Magallana</taxon>
    </lineage>
</organism>
<dbReference type="InterPro" id="IPR028202">
    <property type="entry name" value="Reductase_C"/>
</dbReference>
<evidence type="ECO:0000256" key="9">
    <source>
        <dbReference type="ARBA" id="ARBA00023014"/>
    </source>
</evidence>
<keyword evidence="6" id="KW-0274">FAD</keyword>
<dbReference type="SUPFAM" id="SSF55424">
    <property type="entry name" value="FAD/NAD-linked reductases, dimerisation (C-terminal) domain"/>
    <property type="match status" value="1"/>
</dbReference>
<gene>
    <name evidence="11" type="ORF">CGI_10006300</name>
</gene>
<comment type="cofactor">
    <cofactor evidence="1">
        <name>FAD</name>
        <dbReference type="ChEBI" id="CHEBI:57692"/>
    </cofactor>
</comment>
<keyword evidence="5" id="KW-0479">Metal-binding</keyword>
<reference evidence="11" key="1">
    <citation type="journal article" date="2012" name="Nature">
        <title>The oyster genome reveals stress adaptation and complexity of shell formation.</title>
        <authorList>
            <person name="Zhang G."/>
            <person name="Fang X."/>
            <person name="Guo X."/>
            <person name="Li L."/>
            <person name="Luo R."/>
            <person name="Xu F."/>
            <person name="Yang P."/>
            <person name="Zhang L."/>
            <person name="Wang X."/>
            <person name="Qi H."/>
            <person name="Xiong Z."/>
            <person name="Que H."/>
            <person name="Xie Y."/>
            <person name="Holland P.W."/>
            <person name="Paps J."/>
            <person name="Zhu Y."/>
            <person name="Wu F."/>
            <person name="Chen Y."/>
            <person name="Wang J."/>
            <person name="Peng C."/>
            <person name="Meng J."/>
            <person name="Yang L."/>
            <person name="Liu J."/>
            <person name="Wen B."/>
            <person name="Zhang N."/>
            <person name="Huang Z."/>
            <person name="Zhu Q."/>
            <person name="Feng Y."/>
            <person name="Mount A."/>
            <person name="Hedgecock D."/>
            <person name="Xu Z."/>
            <person name="Liu Y."/>
            <person name="Domazet-Loso T."/>
            <person name="Du Y."/>
            <person name="Sun X."/>
            <person name="Zhang S."/>
            <person name="Liu B."/>
            <person name="Cheng P."/>
            <person name="Jiang X."/>
            <person name="Li J."/>
            <person name="Fan D."/>
            <person name="Wang W."/>
            <person name="Fu W."/>
            <person name="Wang T."/>
            <person name="Wang B."/>
            <person name="Zhang J."/>
            <person name="Peng Z."/>
            <person name="Li Y."/>
            <person name="Li N."/>
            <person name="Wang J."/>
            <person name="Chen M."/>
            <person name="He Y."/>
            <person name="Tan F."/>
            <person name="Song X."/>
            <person name="Zheng Q."/>
            <person name="Huang R."/>
            <person name="Yang H."/>
            <person name="Du X."/>
            <person name="Chen L."/>
            <person name="Yang M."/>
            <person name="Gaffney P.M."/>
            <person name="Wang S."/>
            <person name="Luo L."/>
            <person name="She Z."/>
            <person name="Ming Y."/>
            <person name="Huang W."/>
            <person name="Zhang S."/>
            <person name="Huang B."/>
            <person name="Zhang Y."/>
            <person name="Qu T."/>
            <person name="Ni P."/>
            <person name="Miao G."/>
            <person name="Wang J."/>
            <person name="Wang Q."/>
            <person name="Steinberg C.E."/>
            <person name="Wang H."/>
            <person name="Li N."/>
            <person name="Qian L."/>
            <person name="Zhang G."/>
            <person name="Li Y."/>
            <person name="Yang H."/>
            <person name="Liu X."/>
            <person name="Wang J."/>
            <person name="Yin Y."/>
            <person name="Wang J."/>
        </authorList>
    </citation>
    <scope>NUCLEOTIDE SEQUENCE [LARGE SCALE GENOMIC DNA]</scope>
    <source>
        <strain evidence="11">05x7-T-G4-1.051#20</strain>
    </source>
</reference>
<dbReference type="InterPro" id="IPR036922">
    <property type="entry name" value="Rieske_2Fe-2S_sf"/>
</dbReference>
<comment type="similarity">
    <text evidence="2">Belongs to the FAD-dependent oxidoreductase family.</text>
</comment>
<dbReference type="FunFam" id="2.102.10.10:FF:000003">
    <property type="entry name" value="apoptosis-inducing factor 3 isoform X2"/>
    <property type="match status" value="1"/>
</dbReference>
<evidence type="ECO:0000256" key="7">
    <source>
        <dbReference type="ARBA" id="ARBA00023002"/>
    </source>
</evidence>
<dbReference type="InParanoid" id="K1QFI3"/>
<dbReference type="InterPro" id="IPR017941">
    <property type="entry name" value="Rieske_2Fe-2S"/>
</dbReference>
<dbReference type="PRINTS" id="PR00469">
    <property type="entry name" value="PNDRDTASEII"/>
</dbReference>
<evidence type="ECO:0000256" key="1">
    <source>
        <dbReference type="ARBA" id="ARBA00001974"/>
    </source>
</evidence>
<keyword evidence="4" id="KW-0001">2Fe-2S</keyword>
<dbReference type="SUPFAM" id="SSF51905">
    <property type="entry name" value="FAD/NAD(P)-binding domain"/>
    <property type="match status" value="1"/>
</dbReference>
<feature type="compositionally biased region" description="Polar residues" evidence="10">
    <location>
        <begin position="140"/>
        <end position="166"/>
    </location>
</feature>
<evidence type="ECO:0000256" key="10">
    <source>
        <dbReference type="SAM" id="MobiDB-lite"/>
    </source>
</evidence>
<dbReference type="GO" id="GO:0005737">
    <property type="term" value="C:cytoplasm"/>
    <property type="evidence" value="ECO:0007669"/>
    <property type="project" value="TreeGrafter"/>
</dbReference>
<dbReference type="PANTHER" id="PTHR43557">
    <property type="entry name" value="APOPTOSIS-INDUCING FACTOR 1"/>
    <property type="match status" value="1"/>
</dbReference>
<dbReference type="InterPro" id="IPR036188">
    <property type="entry name" value="FAD/NAD-bd_sf"/>
</dbReference>
<evidence type="ECO:0000256" key="4">
    <source>
        <dbReference type="ARBA" id="ARBA00022714"/>
    </source>
</evidence>
<feature type="compositionally biased region" description="Basic and acidic residues" evidence="10">
    <location>
        <begin position="217"/>
        <end position="237"/>
    </location>
</feature>
<dbReference type="PRINTS" id="PR00368">
    <property type="entry name" value="FADPNR"/>
</dbReference>
<keyword evidence="7" id="KW-0560">Oxidoreductase</keyword>
<accession>K1QFI3</accession>
<keyword evidence="9" id="KW-0411">Iron-sulfur</keyword>
<sequence>MLLRIALRFSGEVVVYESLILGGTVSFMIDGEGRALNKSRSLRGARVVPVYSKWWDSPAQGHTGPYITAGTTTGESVKKRSGSKKSNGVEARTSKTFDPDTINSPQSGKAENGNGQSPTRTSLPVTKEEPTKDTSAEDSAVNSEQSPTDNKQSEGSSDTPQESVTETVEKSDSSQVVNSEENTQQTSDPPVEEDNTEEEQKPESTTQGPLEEEDLDEKIQKEAEESQKEAEDLKENQIEESEELVTKEEESALEKDTSEEPPKESLEEPAEDHIEEQPEDQIEDHTEEPAQNTVEEEVTAEETKPEQTEDSDKEEPDNRTGELVQQAAVSVESEQNPEESVDKPEDEPEPEPEEDMADTVSGMVCNESDLKDGDMKEFDLGEGKVLIVREGSEFYALGTKCSHYGAPLVNGSHCKGRVRCPWHGACFSVKTGDIEDFPGLDSIPKFKVEVDGGKVKVTAKKSALADPKVQRTMCKASKSSDKKVLIIGGGPSSVKCAETLRQEGFTGEITIATQENNLPYDRPKLSKAMDITADKIALRNADFYSKADITILKQKQATAVDVSNKTVTFQDGSSVPYTSLVIATGGRPRMLPIPGTDLQNVYQLRTPEDANQIAERAAGKNVVIIGSSFIGMEVASALAGTATSVSVVDIIKVPFQLVLGEKVGSVLQKMHEDNGVKFYFERGIKEFVGSDGKVTEAVLSDDTRLPADLCIMGVGVVPATDFIKGSGVEMTDRGFLPVNKMMQTNQPDVYATGDIVEFPLFSVGDKNVNIQHWQMAHAHGKTAALGILGKDEPIRSVPFFWTVQYKKSIRYTGYGPGYDDIIVHGDLEAPKFIAYYTKGDEVIAAASLNFDPYVARLADLMLAGEKVLKSEVQLSADGWMSKFEKLTIKA</sequence>
<evidence type="ECO:0000256" key="3">
    <source>
        <dbReference type="ARBA" id="ARBA00022630"/>
    </source>
</evidence>
<dbReference type="Gene3D" id="3.50.50.60">
    <property type="entry name" value="FAD/NAD(P)-binding domain"/>
    <property type="match status" value="2"/>
</dbReference>
<dbReference type="InterPro" id="IPR016156">
    <property type="entry name" value="FAD/NAD-linked_Rdtase_dimer_sf"/>
</dbReference>
<evidence type="ECO:0000256" key="5">
    <source>
        <dbReference type="ARBA" id="ARBA00022723"/>
    </source>
</evidence>
<feature type="compositionally biased region" description="Basic and acidic residues" evidence="10">
    <location>
        <begin position="126"/>
        <end position="135"/>
    </location>
</feature>
<dbReference type="InterPro" id="IPR050446">
    <property type="entry name" value="FAD-oxidoreductase/Apoptosis"/>
</dbReference>
<evidence type="ECO:0000256" key="2">
    <source>
        <dbReference type="ARBA" id="ARBA00006442"/>
    </source>
</evidence>
<evidence type="ECO:0000256" key="6">
    <source>
        <dbReference type="ARBA" id="ARBA00022827"/>
    </source>
</evidence>
<dbReference type="GO" id="GO:0016651">
    <property type="term" value="F:oxidoreductase activity, acting on NAD(P)H"/>
    <property type="evidence" value="ECO:0007669"/>
    <property type="project" value="TreeGrafter"/>
</dbReference>
<proteinExistence type="inferred from homology"/>
<name>K1QFI3_MAGGI</name>
<keyword evidence="3" id="KW-0285">Flavoprotein</keyword>
<dbReference type="Pfam" id="PF14759">
    <property type="entry name" value="Reductase_C"/>
    <property type="match status" value="1"/>
</dbReference>
<dbReference type="GO" id="GO:0051537">
    <property type="term" value="F:2 iron, 2 sulfur cluster binding"/>
    <property type="evidence" value="ECO:0007669"/>
    <property type="project" value="UniProtKB-KW"/>
</dbReference>
<dbReference type="PANTHER" id="PTHR43557:SF2">
    <property type="entry name" value="RIESKE DOMAIN-CONTAINING PROTEIN-RELATED"/>
    <property type="match status" value="1"/>
</dbReference>
<dbReference type="Pfam" id="PF00355">
    <property type="entry name" value="Rieske"/>
    <property type="match status" value="1"/>
</dbReference>
<dbReference type="SUPFAM" id="SSF50022">
    <property type="entry name" value="ISP domain"/>
    <property type="match status" value="1"/>
</dbReference>
<dbReference type="InterPro" id="IPR023753">
    <property type="entry name" value="FAD/NAD-binding_dom"/>
</dbReference>
<feature type="compositionally biased region" description="Acidic residues" evidence="10">
    <location>
        <begin position="335"/>
        <end position="357"/>
    </location>
</feature>
<dbReference type="Pfam" id="PF07992">
    <property type="entry name" value="Pyr_redox_2"/>
    <property type="match status" value="1"/>
</dbReference>
<evidence type="ECO:0000313" key="11">
    <source>
        <dbReference type="EMBL" id="EKC20321.1"/>
    </source>
</evidence>
<evidence type="ECO:0000256" key="8">
    <source>
        <dbReference type="ARBA" id="ARBA00023004"/>
    </source>
</evidence>
<dbReference type="CDD" id="cd03478">
    <property type="entry name" value="Rieske_AIFL_N"/>
    <property type="match status" value="1"/>
</dbReference>
<dbReference type="PROSITE" id="PS51296">
    <property type="entry name" value="RIESKE"/>
    <property type="match status" value="1"/>
</dbReference>
<feature type="region of interest" description="Disordered" evidence="10">
    <location>
        <begin position="59"/>
        <end position="372"/>
    </location>
</feature>
<feature type="compositionally biased region" description="Polar residues" evidence="10">
    <location>
        <begin position="101"/>
        <end position="124"/>
    </location>
</feature>
<dbReference type="Gene3D" id="2.102.10.10">
    <property type="entry name" value="Rieske [2Fe-2S] iron-sulphur domain"/>
    <property type="match status" value="1"/>
</dbReference>
<feature type="compositionally biased region" description="Polar residues" evidence="10">
    <location>
        <begin position="173"/>
        <end position="188"/>
    </location>
</feature>
<feature type="compositionally biased region" description="Basic and acidic residues" evidence="10">
    <location>
        <begin position="244"/>
        <end position="276"/>
    </location>
</feature>
<dbReference type="Gene3D" id="3.30.390.30">
    <property type="match status" value="1"/>
</dbReference>
<dbReference type="GO" id="GO:0046872">
    <property type="term" value="F:metal ion binding"/>
    <property type="evidence" value="ECO:0007669"/>
    <property type="project" value="UniProtKB-KW"/>
</dbReference>